<reference evidence="1 2" key="1">
    <citation type="journal article" date="2021" name="Sci. Rep.">
        <title>The genome of the diatom Chaetoceros tenuissimus carries an ancient integrated fragment of an extant virus.</title>
        <authorList>
            <person name="Hongo Y."/>
            <person name="Kimura K."/>
            <person name="Takaki Y."/>
            <person name="Yoshida Y."/>
            <person name="Baba S."/>
            <person name="Kobayashi G."/>
            <person name="Nagasaki K."/>
            <person name="Hano T."/>
            <person name="Tomaru Y."/>
        </authorList>
    </citation>
    <scope>NUCLEOTIDE SEQUENCE [LARGE SCALE GENOMIC DNA]</scope>
    <source>
        <strain evidence="1 2">NIES-3715</strain>
    </source>
</reference>
<comment type="caution">
    <text evidence="1">The sequence shown here is derived from an EMBL/GenBank/DDBJ whole genome shotgun (WGS) entry which is preliminary data.</text>
</comment>
<accession>A0AAD3D316</accession>
<organism evidence="1 2">
    <name type="scientific">Chaetoceros tenuissimus</name>
    <dbReference type="NCBI Taxonomy" id="426638"/>
    <lineage>
        <taxon>Eukaryota</taxon>
        <taxon>Sar</taxon>
        <taxon>Stramenopiles</taxon>
        <taxon>Ochrophyta</taxon>
        <taxon>Bacillariophyta</taxon>
        <taxon>Coscinodiscophyceae</taxon>
        <taxon>Chaetocerotophycidae</taxon>
        <taxon>Chaetocerotales</taxon>
        <taxon>Chaetocerotaceae</taxon>
        <taxon>Chaetoceros</taxon>
    </lineage>
</organism>
<dbReference type="AlphaFoldDB" id="A0AAD3D316"/>
<evidence type="ECO:0000313" key="1">
    <source>
        <dbReference type="EMBL" id="GFH56813.1"/>
    </source>
</evidence>
<keyword evidence="2" id="KW-1185">Reference proteome</keyword>
<gene>
    <name evidence="1" type="ORF">CTEN210_13289</name>
</gene>
<dbReference type="Proteomes" id="UP001054902">
    <property type="component" value="Unassembled WGS sequence"/>
</dbReference>
<protein>
    <submittedName>
        <fullName evidence="1">Uncharacterized protein</fullName>
    </submittedName>
</protein>
<proteinExistence type="predicted"/>
<evidence type="ECO:0000313" key="2">
    <source>
        <dbReference type="Proteomes" id="UP001054902"/>
    </source>
</evidence>
<sequence>MIKTIEHYSKVHGVNLEDLMQDKVLSNKSCFWSLLQSQTDRFNHYYYDQEHKSRRAMKKLAKASTHEVHGSEIRADLIWLLDFVEYNTHLFSIAVRKFDSYHSLDTFDDEKDYFEETYPFVDGHRLQKLLDALDIYEFEDWQKNESNSRKEEPHTTRSKKRRCSVTKELVAIKRQNSRCSKDVVEKERRNLLKFFKTIKTSWRDGRRNKIGTRSKD</sequence>
<name>A0AAD3D316_9STRA</name>
<dbReference type="EMBL" id="BLLK01000056">
    <property type="protein sequence ID" value="GFH56813.1"/>
    <property type="molecule type" value="Genomic_DNA"/>
</dbReference>